<feature type="region of interest" description="Disordered" evidence="2">
    <location>
        <begin position="817"/>
        <end position="861"/>
    </location>
</feature>
<comment type="caution">
    <text evidence="5">The sequence shown here is derived from an EMBL/GenBank/DDBJ whole genome shotgun (WGS) entry which is preliminary data.</text>
</comment>
<accession>A0A8H3F8Q2</accession>
<dbReference type="GO" id="GO:0036503">
    <property type="term" value="P:ERAD pathway"/>
    <property type="evidence" value="ECO:0007669"/>
    <property type="project" value="TreeGrafter"/>
</dbReference>
<dbReference type="Gene3D" id="1.25.40.10">
    <property type="entry name" value="Tetratricopeptide repeat domain"/>
    <property type="match status" value="2"/>
</dbReference>
<evidence type="ECO:0000256" key="3">
    <source>
        <dbReference type="SAM" id="Phobius"/>
    </source>
</evidence>
<keyword evidence="4" id="KW-0732">Signal</keyword>
<dbReference type="InterPro" id="IPR050767">
    <property type="entry name" value="Sel1_AlgK"/>
</dbReference>
<evidence type="ECO:0000313" key="5">
    <source>
        <dbReference type="EMBL" id="CAF9919803.1"/>
    </source>
</evidence>
<organism evidence="5 6">
    <name type="scientific">Gomphillus americanus</name>
    <dbReference type="NCBI Taxonomy" id="1940652"/>
    <lineage>
        <taxon>Eukaryota</taxon>
        <taxon>Fungi</taxon>
        <taxon>Dikarya</taxon>
        <taxon>Ascomycota</taxon>
        <taxon>Pezizomycotina</taxon>
        <taxon>Lecanoromycetes</taxon>
        <taxon>OSLEUM clade</taxon>
        <taxon>Ostropomycetidae</taxon>
        <taxon>Ostropales</taxon>
        <taxon>Graphidaceae</taxon>
        <taxon>Gomphilloideae</taxon>
        <taxon>Gomphillus</taxon>
    </lineage>
</organism>
<evidence type="ECO:0000256" key="2">
    <source>
        <dbReference type="SAM" id="MobiDB-lite"/>
    </source>
</evidence>
<feature type="signal peptide" evidence="4">
    <location>
        <begin position="1"/>
        <end position="24"/>
    </location>
</feature>
<name>A0A8H3F8Q2_9LECA</name>
<dbReference type="InterPro" id="IPR011990">
    <property type="entry name" value="TPR-like_helical_dom_sf"/>
</dbReference>
<feature type="chain" id="PRO_5034347917" evidence="4">
    <location>
        <begin position="25"/>
        <end position="861"/>
    </location>
</feature>
<comment type="similarity">
    <text evidence="1">Belongs to the sel-1 family.</text>
</comment>
<dbReference type="SUPFAM" id="SSF81901">
    <property type="entry name" value="HCP-like"/>
    <property type="match status" value="3"/>
</dbReference>
<keyword evidence="3" id="KW-0812">Transmembrane</keyword>
<evidence type="ECO:0000256" key="1">
    <source>
        <dbReference type="ARBA" id="ARBA00038101"/>
    </source>
</evidence>
<gene>
    <name evidence="5" type="ORF">GOMPHAMPRED_001873</name>
</gene>
<keyword evidence="3" id="KW-1133">Transmembrane helix</keyword>
<evidence type="ECO:0000256" key="4">
    <source>
        <dbReference type="SAM" id="SignalP"/>
    </source>
</evidence>
<dbReference type="AlphaFoldDB" id="A0A8H3F8Q2"/>
<dbReference type="Proteomes" id="UP000664169">
    <property type="component" value="Unassembled WGS sequence"/>
</dbReference>
<dbReference type="GO" id="GO:0005789">
    <property type="term" value="C:endoplasmic reticulum membrane"/>
    <property type="evidence" value="ECO:0007669"/>
    <property type="project" value="TreeGrafter"/>
</dbReference>
<evidence type="ECO:0000313" key="6">
    <source>
        <dbReference type="Proteomes" id="UP000664169"/>
    </source>
</evidence>
<sequence length="861" mass="96240">MASLQVRQLFYICLLGLLLSISSGSQDVNPQASLSRSAEHWNRGSTHQTQEVALDVSQAWTDLRALQSSSSRFWRVNKRSGLVGSTVYYAKKGFVLLFMNAPYQSATIDSSQTHARLSKPLGKAVRVLERAADINDPNALFLLAEMNFYGNFTHPRNYQEAFRRYKQLATLHGNASAQHMVGFFYATGLADAVQRDQGKALLYHTFAAKGGDIRSEMTLGYRHHTGVGASKDCNEAAIYYRRVADKAIEWTRSGPPGGLSLPRDAHRIADENGGVYGDGASFSSSGGNSIKASQNSDQHATFDGMMDYLDLMSRKGDIKATFNLAHLYYDGSKTMKKNYRSARQHFLVVARKYWSSDDKVISEDTMSTGRLAAKAAAYIGRMYLRGEGVEQSFAKALRWFKLGVTNGEAISQYELGLMYLHGYGLQKDAIIAADYFKAAAKQDWPAAQVQLGKLFLDQGDLNTALNYFEFGARHGHIEAIYHLAEINNNGVGRARSCGLATSYYKLVVEHAEPLHSSWEEANAAYEEGDLETALVAYMMAAEQGYEQAQANVAFLLDEQKSILSLDGILPWTSSRLPILQNAVLALIYWTRSARQANIDSTVKMGDYYYNGYGVQKDREKAATCYIAAAGVQQSALAAWNLGWLHENGYGVEQDYHLAMRYYVQALNTNNESYLPIMLSIYKLRIRNWWNHVVGGNVNPIHPEPGQLSLSSLLHQTNKPEIADSLTWKQWFSKLLENGHDSSRRTDSDEEIDARFYDPIPGGDDYFPEDFEDGFLESLVIVTLAGALALLVYYRQQRQQAHRRLEAEQRRRQELYQAEGIQQDPAAQQEEPIVPGQQANGGFFPPPDDPNFDAWRVGGVGH</sequence>
<keyword evidence="3" id="KW-0472">Membrane</keyword>
<keyword evidence="6" id="KW-1185">Reference proteome</keyword>
<feature type="transmembrane region" description="Helical" evidence="3">
    <location>
        <begin position="774"/>
        <end position="793"/>
    </location>
</feature>
<dbReference type="EMBL" id="CAJPDQ010000015">
    <property type="protein sequence ID" value="CAF9919803.1"/>
    <property type="molecule type" value="Genomic_DNA"/>
</dbReference>
<dbReference type="PANTHER" id="PTHR11102">
    <property type="entry name" value="SEL-1-LIKE PROTEIN"/>
    <property type="match status" value="1"/>
</dbReference>
<dbReference type="PANTHER" id="PTHR11102:SF147">
    <property type="entry name" value="SEL1L ADAPTOR SUBUNIT OF ERAD E3 UBIQUITIN LIGASE"/>
    <property type="match status" value="1"/>
</dbReference>
<proteinExistence type="inferred from homology"/>
<reference evidence="5" key="1">
    <citation type="submission" date="2021-03" db="EMBL/GenBank/DDBJ databases">
        <authorList>
            <person name="Tagirdzhanova G."/>
        </authorList>
    </citation>
    <scope>NUCLEOTIDE SEQUENCE</scope>
</reference>
<dbReference type="OrthoDB" id="27934at2759"/>
<protein>
    <submittedName>
        <fullName evidence="5">Uncharacterized protein</fullName>
    </submittedName>
</protein>
<dbReference type="SMART" id="SM00671">
    <property type="entry name" value="SEL1"/>
    <property type="match status" value="11"/>
</dbReference>
<dbReference type="InterPro" id="IPR006597">
    <property type="entry name" value="Sel1-like"/>
</dbReference>
<dbReference type="Pfam" id="PF08238">
    <property type="entry name" value="Sel1"/>
    <property type="match status" value="11"/>
</dbReference>